<dbReference type="InterPro" id="IPR050834">
    <property type="entry name" value="Glycosyltransf_2"/>
</dbReference>
<dbReference type="PANTHER" id="PTHR43685">
    <property type="entry name" value="GLYCOSYLTRANSFERASE"/>
    <property type="match status" value="1"/>
</dbReference>
<dbReference type="GO" id="GO:0016740">
    <property type="term" value="F:transferase activity"/>
    <property type="evidence" value="ECO:0007669"/>
    <property type="project" value="UniProtKB-KW"/>
</dbReference>
<name>A0A7G9T6F2_9LACO</name>
<sequence>MESELSCATNKQTVSVIMPIYNQGEKCRIALESFARQTMPNFELLIIDNHSTDDSMVIVDEFANSFSNMQVITCEEQGVSHARNKGLAHACGDLIIFADPDDAVADNLIEKMLADMSENVQMVISGIVQLDFLSNRLIEKSGLKKSGQYSRNDMVRFIMKQPLLFGVTTKCFRRDVIDDFNVTFDQEMFLGEDLLFVMTYLTHIETVYFEANYLVDYYRHVQSATHCQKELLIFDAKRRRQGFLLWHRMIDLLTLMDPVALRTAKARLVIEKIQLLKYMKLTKHSSFQAYRQLYRQEIINAVIPVLIHRDVSLKYWLRYHIGLAAWVLMTYRTSNSKKPGE</sequence>
<protein>
    <submittedName>
        <fullName evidence="2">Glycosyltransferase family 2 protein</fullName>
    </submittedName>
</protein>
<organism evidence="2 3">
    <name type="scientific">Weissella diestrammenae</name>
    <dbReference type="NCBI Taxonomy" id="1162633"/>
    <lineage>
        <taxon>Bacteria</taxon>
        <taxon>Bacillati</taxon>
        <taxon>Bacillota</taxon>
        <taxon>Bacilli</taxon>
        <taxon>Lactobacillales</taxon>
        <taxon>Lactobacillaceae</taxon>
        <taxon>Weissella</taxon>
    </lineage>
</organism>
<evidence type="ECO:0000313" key="2">
    <source>
        <dbReference type="EMBL" id="QNN75677.1"/>
    </source>
</evidence>
<evidence type="ECO:0000259" key="1">
    <source>
        <dbReference type="Pfam" id="PF00535"/>
    </source>
</evidence>
<dbReference type="RefSeq" id="WP_187529509.1">
    <property type="nucleotide sequence ID" value="NZ_CP060724.1"/>
</dbReference>
<evidence type="ECO:0000313" key="3">
    <source>
        <dbReference type="Proteomes" id="UP000515800"/>
    </source>
</evidence>
<dbReference type="InterPro" id="IPR001173">
    <property type="entry name" value="Glyco_trans_2-like"/>
</dbReference>
<accession>A0A7G9T6F2</accession>
<feature type="domain" description="Glycosyltransferase 2-like" evidence="1">
    <location>
        <begin position="15"/>
        <end position="140"/>
    </location>
</feature>
<reference evidence="2 3" key="1">
    <citation type="submission" date="2020-08" db="EMBL/GenBank/DDBJ databases">
        <title>Genome sequence of Weissella diestrammenae KACC 16890T.</title>
        <authorList>
            <person name="Hyun D.-W."/>
            <person name="Bae J.-W."/>
        </authorList>
    </citation>
    <scope>NUCLEOTIDE SEQUENCE [LARGE SCALE GENOMIC DNA]</scope>
    <source>
        <strain evidence="2 3">KACC 16890</strain>
    </source>
</reference>
<proteinExistence type="predicted"/>
<dbReference type="KEGG" id="wdi:H9L19_02035"/>
<dbReference type="SUPFAM" id="SSF53448">
    <property type="entry name" value="Nucleotide-diphospho-sugar transferases"/>
    <property type="match status" value="1"/>
</dbReference>
<dbReference type="CDD" id="cd00761">
    <property type="entry name" value="Glyco_tranf_GTA_type"/>
    <property type="match status" value="1"/>
</dbReference>
<dbReference type="Pfam" id="PF00535">
    <property type="entry name" value="Glycos_transf_2"/>
    <property type="match status" value="1"/>
</dbReference>
<keyword evidence="2" id="KW-0808">Transferase</keyword>
<dbReference type="AlphaFoldDB" id="A0A7G9T6F2"/>
<dbReference type="InterPro" id="IPR029044">
    <property type="entry name" value="Nucleotide-diphossugar_trans"/>
</dbReference>
<keyword evidence="3" id="KW-1185">Reference proteome</keyword>
<dbReference type="PANTHER" id="PTHR43685:SF2">
    <property type="entry name" value="GLYCOSYLTRANSFERASE 2-LIKE DOMAIN-CONTAINING PROTEIN"/>
    <property type="match status" value="1"/>
</dbReference>
<dbReference type="Proteomes" id="UP000515800">
    <property type="component" value="Chromosome"/>
</dbReference>
<dbReference type="EMBL" id="CP060724">
    <property type="protein sequence ID" value="QNN75677.1"/>
    <property type="molecule type" value="Genomic_DNA"/>
</dbReference>
<gene>
    <name evidence="2" type="ORF">H9L19_02035</name>
</gene>
<dbReference type="Gene3D" id="3.90.550.10">
    <property type="entry name" value="Spore Coat Polysaccharide Biosynthesis Protein SpsA, Chain A"/>
    <property type="match status" value="1"/>
</dbReference>